<dbReference type="EMBL" id="FOLQ01000004">
    <property type="protein sequence ID" value="SFD23162.1"/>
    <property type="molecule type" value="Genomic_DNA"/>
</dbReference>
<dbReference type="Gene3D" id="3.90.1200.10">
    <property type="match status" value="1"/>
</dbReference>
<proteinExistence type="predicted"/>
<sequence>MLELFRTVIVSRFPELGNASFTLLTLGWDSIAVDVDDELMFKFPRDQEGIDALRREAAMLAVVCPKLTLAVPDLVFFDTPQPFSRHIKLKGDHLTTAQYELLDNSVKQRVAEELARFYAQLHAIDPTLLQAVGARPLDPWPTSEGILTGVQPHLSKAYLIKAIKTLDQWAHLADDPYGIIYGYFDGHGWNMAFDYERQQLAGVYDFGDAGFGELHQEFIYTNFISPDLTERVMTEYELITGYRLDRGRVSILTGVLRLVELAEMGTDPDYATLVLANALGWPKTKVVVVCLVLILIGGFSER</sequence>
<dbReference type="InterPro" id="IPR002575">
    <property type="entry name" value="Aminoglycoside_PTrfase"/>
</dbReference>
<accession>A0A1I1QMF8</accession>
<organism evidence="2 3">
    <name type="scientific">Spirosoma endophyticum</name>
    <dbReference type="NCBI Taxonomy" id="662367"/>
    <lineage>
        <taxon>Bacteria</taxon>
        <taxon>Pseudomonadati</taxon>
        <taxon>Bacteroidota</taxon>
        <taxon>Cytophagia</taxon>
        <taxon>Cytophagales</taxon>
        <taxon>Cytophagaceae</taxon>
        <taxon>Spirosoma</taxon>
    </lineage>
</organism>
<dbReference type="RefSeq" id="WP_093826344.1">
    <property type="nucleotide sequence ID" value="NZ_FOLQ01000004.1"/>
</dbReference>
<dbReference type="PANTHER" id="PTHR21310">
    <property type="entry name" value="AMINOGLYCOSIDE PHOSPHOTRANSFERASE-RELATED-RELATED"/>
    <property type="match status" value="1"/>
</dbReference>
<dbReference type="AlphaFoldDB" id="A0A1I1QMF8"/>
<dbReference type="SUPFAM" id="SSF56112">
    <property type="entry name" value="Protein kinase-like (PK-like)"/>
    <property type="match status" value="1"/>
</dbReference>
<dbReference type="STRING" id="662367.SAMN05216167_10420"/>
<protein>
    <submittedName>
        <fullName evidence="2">Predicted kinase, aminoglycoside phosphotransferase (APT) family</fullName>
    </submittedName>
</protein>
<keyword evidence="2" id="KW-0808">Transferase</keyword>
<dbReference type="InterPro" id="IPR011009">
    <property type="entry name" value="Kinase-like_dom_sf"/>
</dbReference>
<dbReference type="InterPro" id="IPR051678">
    <property type="entry name" value="AGP_Transferase"/>
</dbReference>
<gene>
    <name evidence="2" type="ORF">SAMN05216167_10420</name>
</gene>
<evidence type="ECO:0000313" key="2">
    <source>
        <dbReference type="EMBL" id="SFD23162.1"/>
    </source>
</evidence>
<keyword evidence="3" id="KW-1185">Reference proteome</keyword>
<dbReference type="PANTHER" id="PTHR21310:SF15">
    <property type="entry name" value="AMINOGLYCOSIDE PHOSPHOTRANSFERASE DOMAIN-CONTAINING PROTEIN"/>
    <property type="match status" value="1"/>
</dbReference>
<keyword evidence="2" id="KW-0418">Kinase</keyword>
<reference evidence="2 3" key="1">
    <citation type="submission" date="2016-10" db="EMBL/GenBank/DDBJ databases">
        <authorList>
            <person name="de Groot N.N."/>
        </authorList>
    </citation>
    <scope>NUCLEOTIDE SEQUENCE [LARGE SCALE GENOMIC DNA]</scope>
    <source>
        <strain evidence="2 3">DSM 26130</strain>
    </source>
</reference>
<evidence type="ECO:0000259" key="1">
    <source>
        <dbReference type="Pfam" id="PF01636"/>
    </source>
</evidence>
<dbReference type="Proteomes" id="UP000198598">
    <property type="component" value="Unassembled WGS sequence"/>
</dbReference>
<dbReference type="Gene3D" id="3.30.200.20">
    <property type="entry name" value="Phosphorylase Kinase, domain 1"/>
    <property type="match status" value="1"/>
</dbReference>
<feature type="domain" description="Aminoglycoside phosphotransferase" evidence="1">
    <location>
        <begin position="24"/>
        <end position="228"/>
    </location>
</feature>
<name>A0A1I1QMF8_9BACT</name>
<dbReference type="OrthoDB" id="1550312at2"/>
<evidence type="ECO:0000313" key="3">
    <source>
        <dbReference type="Proteomes" id="UP000198598"/>
    </source>
</evidence>
<dbReference type="GO" id="GO:0016301">
    <property type="term" value="F:kinase activity"/>
    <property type="evidence" value="ECO:0007669"/>
    <property type="project" value="UniProtKB-KW"/>
</dbReference>
<dbReference type="Pfam" id="PF01636">
    <property type="entry name" value="APH"/>
    <property type="match status" value="1"/>
</dbReference>